<evidence type="ECO:0000313" key="3">
    <source>
        <dbReference type="Proteomes" id="UP000239757"/>
    </source>
</evidence>
<dbReference type="Proteomes" id="UP000239757">
    <property type="component" value="Unassembled WGS sequence"/>
</dbReference>
<gene>
    <name evidence="2" type="ORF">GOBAR_AA02440</name>
</gene>
<organism evidence="2 3">
    <name type="scientific">Gossypium barbadense</name>
    <name type="common">Sea Island cotton</name>
    <name type="synonym">Hibiscus barbadensis</name>
    <dbReference type="NCBI Taxonomy" id="3634"/>
    <lineage>
        <taxon>Eukaryota</taxon>
        <taxon>Viridiplantae</taxon>
        <taxon>Streptophyta</taxon>
        <taxon>Embryophyta</taxon>
        <taxon>Tracheophyta</taxon>
        <taxon>Spermatophyta</taxon>
        <taxon>Magnoliopsida</taxon>
        <taxon>eudicotyledons</taxon>
        <taxon>Gunneridae</taxon>
        <taxon>Pentapetalae</taxon>
        <taxon>rosids</taxon>
        <taxon>malvids</taxon>
        <taxon>Malvales</taxon>
        <taxon>Malvaceae</taxon>
        <taxon>Malvoideae</taxon>
        <taxon>Gossypium</taxon>
    </lineage>
</organism>
<proteinExistence type="predicted"/>
<sequence length="96" mass="10471">MSVEEEYYINLHVGGLDGKGDDVTFSEGGEIDKYGEEEVDVAVNEGGKSDRSGEEGVREVEGKTSGKGKETIFDETESKSSKEQFEAEVPEKVDCE</sequence>
<dbReference type="AlphaFoldDB" id="A0A2P5YRC7"/>
<evidence type="ECO:0000256" key="1">
    <source>
        <dbReference type="SAM" id="MobiDB-lite"/>
    </source>
</evidence>
<feature type="compositionally biased region" description="Basic and acidic residues" evidence="1">
    <location>
        <begin position="47"/>
        <end position="96"/>
    </location>
</feature>
<dbReference type="EMBL" id="KZ662866">
    <property type="protein sequence ID" value="PPS18132.1"/>
    <property type="molecule type" value="Genomic_DNA"/>
</dbReference>
<evidence type="ECO:0000313" key="2">
    <source>
        <dbReference type="EMBL" id="PPS18132.1"/>
    </source>
</evidence>
<feature type="region of interest" description="Disordered" evidence="1">
    <location>
        <begin position="44"/>
        <end position="96"/>
    </location>
</feature>
<name>A0A2P5YRC7_GOSBA</name>
<protein>
    <submittedName>
        <fullName evidence="2">Uncharacterized protein</fullName>
    </submittedName>
</protein>
<accession>A0A2P5YRC7</accession>
<reference evidence="2 3" key="1">
    <citation type="submission" date="2015-01" db="EMBL/GenBank/DDBJ databases">
        <title>Genome of allotetraploid Gossypium barbadense reveals genomic plasticity and fiber elongation in cotton evolution.</title>
        <authorList>
            <person name="Chen X."/>
            <person name="Liu X."/>
            <person name="Zhao B."/>
            <person name="Zheng H."/>
            <person name="Hu Y."/>
            <person name="Lu G."/>
            <person name="Yang C."/>
            <person name="Chen J."/>
            <person name="Shan C."/>
            <person name="Zhang L."/>
            <person name="Zhou Y."/>
            <person name="Wang L."/>
            <person name="Guo W."/>
            <person name="Bai Y."/>
            <person name="Ruan J."/>
            <person name="Shangguan X."/>
            <person name="Mao Y."/>
            <person name="Jiang J."/>
            <person name="Zhu Y."/>
            <person name="Lei J."/>
            <person name="Kang H."/>
            <person name="Chen S."/>
            <person name="He X."/>
            <person name="Wang R."/>
            <person name="Wang Y."/>
            <person name="Chen J."/>
            <person name="Wang L."/>
            <person name="Yu S."/>
            <person name="Wang B."/>
            <person name="Wei J."/>
            <person name="Song S."/>
            <person name="Lu X."/>
            <person name="Gao Z."/>
            <person name="Gu W."/>
            <person name="Deng X."/>
            <person name="Ma D."/>
            <person name="Wang S."/>
            <person name="Liang W."/>
            <person name="Fang L."/>
            <person name="Cai C."/>
            <person name="Zhu X."/>
            <person name="Zhou B."/>
            <person name="Zhang Y."/>
            <person name="Chen Z."/>
            <person name="Xu S."/>
            <person name="Zhu R."/>
            <person name="Wang S."/>
            <person name="Zhang T."/>
            <person name="Zhao G."/>
        </authorList>
    </citation>
    <scope>NUCLEOTIDE SEQUENCE [LARGE SCALE GENOMIC DNA]</scope>
    <source>
        <strain evidence="3">cv. Xinhai21</strain>
        <tissue evidence="2">Leaf</tissue>
    </source>
</reference>